<dbReference type="InterPro" id="IPR040256">
    <property type="entry name" value="At4g02000-like"/>
</dbReference>
<feature type="compositionally biased region" description="Polar residues" evidence="1">
    <location>
        <begin position="242"/>
        <end position="253"/>
    </location>
</feature>
<keyword evidence="3" id="KW-1185">Reference proteome</keyword>
<dbReference type="Proteomes" id="UP001311915">
    <property type="component" value="Unassembled WGS sequence"/>
</dbReference>
<protein>
    <recommendedName>
        <fullName evidence="4">DUF4283 domain-containing protein</fullName>
    </recommendedName>
</protein>
<proteinExistence type="predicted"/>
<evidence type="ECO:0000313" key="3">
    <source>
        <dbReference type="Proteomes" id="UP001311915"/>
    </source>
</evidence>
<name>A0AAV9M6I4_9SOLN</name>
<comment type="caution">
    <text evidence="2">The sequence shown here is derived from an EMBL/GenBank/DDBJ whole genome shotgun (WGS) entry which is preliminary data.</text>
</comment>
<gene>
    <name evidence="2" type="ORF">R3W88_007725</name>
</gene>
<evidence type="ECO:0000256" key="1">
    <source>
        <dbReference type="SAM" id="MobiDB-lite"/>
    </source>
</evidence>
<dbReference type="PANTHER" id="PTHR31286:SF165">
    <property type="entry name" value="DUF4283 DOMAIN-CONTAINING PROTEIN"/>
    <property type="match status" value="1"/>
</dbReference>
<feature type="compositionally biased region" description="Basic and acidic residues" evidence="1">
    <location>
        <begin position="255"/>
        <end position="286"/>
    </location>
</feature>
<evidence type="ECO:0008006" key="4">
    <source>
        <dbReference type="Google" id="ProtNLM"/>
    </source>
</evidence>
<reference evidence="2 3" key="1">
    <citation type="submission" date="2023-10" db="EMBL/GenBank/DDBJ databases">
        <title>Genome-Wide Identification Analysis in wild type Solanum Pinnatisectum Reveals Some Genes Defensing Phytophthora Infestans.</title>
        <authorList>
            <person name="Sun C."/>
        </authorList>
    </citation>
    <scope>NUCLEOTIDE SEQUENCE [LARGE SCALE GENOMIC DNA]</scope>
    <source>
        <strain evidence="2">LQN</strain>
        <tissue evidence="2">Leaf</tissue>
    </source>
</reference>
<organism evidence="2 3">
    <name type="scientific">Solanum pinnatisectum</name>
    <name type="common">tansyleaf nightshade</name>
    <dbReference type="NCBI Taxonomy" id="50273"/>
    <lineage>
        <taxon>Eukaryota</taxon>
        <taxon>Viridiplantae</taxon>
        <taxon>Streptophyta</taxon>
        <taxon>Embryophyta</taxon>
        <taxon>Tracheophyta</taxon>
        <taxon>Spermatophyta</taxon>
        <taxon>Magnoliopsida</taxon>
        <taxon>eudicotyledons</taxon>
        <taxon>Gunneridae</taxon>
        <taxon>Pentapetalae</taxon>
        <taxon>asterids</taxon>
        <taxon>lamiids</taxon>
        <taxon>Solanales</taxon>
        <taxon>Solanaceae</taxon>
        <taxon>Solanoideae</taxon>
        <taxon>Solaneae</taxon>
        <taxon>Solanum</taxon>
    </lineage>
</organism>
<dbReference type="PANTHER" id="PTHR31286">
    <property type="entry name" value="GLYCINE-RICH CELL WALL STRUCTURAL PROTEIN 1.8-LIKE"/>
    <property type="match status" value="1"/>
</dbReference>
<accession>A0AAV9M6I4</accession>
<dbReference type="AlphaFoldDB" id="A0AAV9M6I4"/>
<evidence type="ECO:0000313" key="2">
    <source>
        <dbReference type="EMBL" id="KAK4733464.1"/>
    </source>
</evidence>
<dbReference type="EMBL" id="JAWPEI010000002">
    <property type="protein sequence ID" value="KAK4733464.1"/>
    <property type="molecule type" value="Genomic_DNA"/>
</dbReference>
<feature type="region of interest" description="Disordered" evidence="1">
    <location>
        <begin position="196"/>
        <end position="292"/>
    </location>
</feature>
<sequence>MDDIRDDVEYWNTAVICYVLGSNHPQSIMEGYFNRIWKGMGIDKICPKSRSKVVESGIQMFDRKPIVVKPWRPEIELNKEIIEKMPIWIRLVGLDIKYWGKNALTKIAGLVGNPLKEDTTTKNKVRLTYARVLVEMSLNKEYPTGIMFENEIGIIVEQKVEYEWKPVWCNKCKNYGHELKECWRQQKEVVAAHNKGNVDNGQHRGKQIQEDPQVDKTGNGQEDRVEPFQKVTSPGRRILHTPGTTILTGNNYEVLNKEQGEQNQQERRVEGNRMRSTKDGQKREGELPTPNG</sequence>